<dbReference type="EMBL" id="VMFF01000078">
    <property type="protein sequence ID" value="TSC64962.1"/>
    <property type="molecule type" value="Genomic_DNA"/>
</dbReference>
<protein>
    <submittedName>
        <fullName evidence="1">Uncharacterized protein</fullName>
    </submittedName>
</protein>
<accession>A0A554J9F7</accession>
<name>A0A554J9F7_9BACT</name>
<evidence type="ECO:0000313" key="1">
    <source>
        <dbReference type="EMBL" id="TSC64962.1"/>
    </source>
</evidence>
<organism evidence="1 2">
    <name type="scientific">Candidatus Doudnabacteria bacterium Gr01-1014_77</name>
    <dbReference type="NCBI Taxonomy" id="2017133"/>
    <lineage>
        <taxon>Bacteria</taxon>
        <taxon>Candidatus Doudnaibacteriota</taxon>
    </lineage>
</organism>
<evidence type="ECO:0000313" key="2">
    <source>
        <dbReference type="Proteomes" id="UP000319613"/>
    </source>
</evidence>
<dbReference type="AlphaFoldDB" id="A0A554J9F7"/>
<proteinExistence type="predicted"/>
<sequence>MELVALLSTGKGTWGQVSGLLKYGEWDRVILLGSDFASKFTSEKQFEFIKVDLDKKLVDLRDEIKEKLRGKINGTEVALSVASGDGKEHMALISALINLPVGIRFAALTKEGVIDL</sequence>
<reference evidence="1 2" key="1">
    <citation type="submission" date="2017-07" db="EMBL/GenBank/DDBJ databases">
        <title>Mechanisms for carbon and nitrogen cycling indicate functional differentiation within the Candidate Phyla Radiation.</title>
        <authorList>
            <person name="Danczak R.E."/>
            <person name="Johnston M.D."/>
            <person name="Kenah C."/>
            <person name="Slattery M."/>
            <person name="Wrighton K.C."/>
            <person name="Wilkins M.J."/>
        </authorList>
    </citation>
    <scope>NUCLEOTIDE SEQUENCE [LARGE SCALE GENOMIC DNA]</scope>
    <source>
        <strain evidence="1">Gr01-1014_77</strain>
    </source>
</reference>
<gene>
    <name evidence="1" type="ORF">G01um101477_661</name>
</gene>
<dbReference type="Proteomes" id="UP000319613">
    <property type="component" value="Unassembled WGS sequence"/>
</dbReference>
<comment type="caution">
    <text evidence="1">The sequence shown here is derived from an EMBL/GenBank/DDBJ whole genome shotgun (WGS) entry which is preliminary data.</text>
</comment>